<dbReference type="EMBL" id="MN740407">
    <property type="protein sequence ID" value="QHU05088.1"/>
    <property type="molecule type" value="Genomic_DNA"/>
</dbReference>
<keyword evidence="2" id="KW-0472">Membrane</keyword>
<proteinExistence type="predicted"/>
<dbReference type="AlphaFoldDB" id="A0A6C0JMK5"/>
<evidence type="ECO:0000313" key="3">
    <source>
        <dbReference type="EMBL" id="QHU05088.1"/>
    </source>
</evidence>
<feature type="transmembrane region" description="Helical" evidence="2">
    <location>
        <begin position="71"/>
        <end position="90"/>
    </location>
</feature>
<feature type="region of interest" description="Disordered" evidence="1">
    <location>
        <begin position="181"/>
        <end position="203"/>
    </location>
</feature>
<reference evidence="3" key="1">
    <citation type="journal article" date="2020" name="Nature">
        <title>Giant virus diversity and host interactions through global metagenomics.</title>
        <authorList>
            <person name="Schulz F."/>
            <person name="Roux S."/>
            <person name="Paez-Espino D."/>
            <person name="Jungbluth S."/>
            <person name="Walsh D.A."/>
            <person name="Denef V.J."/>
            <person name="McMahon K.D."/>
            <person name="Konstantinidis K.T."/>
            <person name="Eloe-Fadrosh E.A."/>
            <person name="Kyrpides N.C."/>
            <person name="Woyke T."/>
        </authorList>
    </citation>
    <scope>NUCLEOTIDE SEQUENCE</scope>
    <source>
        <strain evidence="3">GVMAG-M-3300027708-5</strain>
    </source>
</reference>
<sequence length="232" mass="25448">MEILHETTDSHKKTFLNHVFSQTEEGKAEILNVVQYSMMGVIPVLVLNKLIQRFIPEADPEKSTLELLAEIFIQLIVMFCGIIVIHRVITYAPTYSGFKYESLTLTNVILAFLIIVLSIQTKLGIKVNILFDRANDLWNGKSSGDSKANVKKGVRVSQPVSRHAPSQADYLDNSQVQGGMFPPAPTATSRQSNGMDSYDNMMGRPGPVNDFGSMMGPMAANSVLGGSFGSSF</sequence>
<accession>A0A6C0JMK5</accession>
<evidence type="ECO:0000256" key="2">
    <source>
        <dbReference type="SAM" id="Phobius"/>
    </source>
</evidence>
<protein>
    <submittedName>
        <fullName evidence="3">Uncharacterized protein</fullName>
    </submittedName>
</protein>
<feature type="compositionally biased region" description="Polar residues" evidence="1">
    <location>
        <begin position="186"/>
        <end position="195"/>
    </location>
</feature>
<name>A0A6C0JMK5_9ZZZZ</name>
<keyword evidence="2" id="KW-0812">Transmembrane</keyword>
<organism evidence="3">
    <name type="scientific">viral metagenome</name>
    <dbReference type="NCBI Taxonomy" id="1070528"/>
    <lineage>
        <taxon>unclassified sequences</taxon>
        <taxon>metagenomes</taxon>
        <taxon>organismal metagenomes</taxon>
    </lineage>
</organism>
<evidence type="ECO:0000256" key="1">
    <source>
        <dbReference type="SAM" id="MobiDB-lite"/>
    </source>
</evidence>
<keyword evidence="2" id="KW-1133">Transmembrane helix</keyword>